<evidence type="ECO:0000313" key="1">
    <source>
        <dbReference type="EMBL" id="KAK3786310.1"/>
    </source>
</evidence>
<dbReference type="EMBL" id="JAWDGP010001977">
    <property type="protein sequence ID" value="KAK3786310.1"/>
    <property type="molecule type" value="Genomic_DNA"/>
</dbReference>
<dbReference type="Proteomes" id="UP001283361">
    <property type="component" value="Unassembled WGS sequence"/>
</dbReference>
<organism evidence="1 2">
    <name type="scientific">Elysia crispata</name>
    <name type="common">lettuce slug</name>
    <dbReference type="NCBI Taxonomy" id="231223"/>
    <lineage>
        <taxon>Eukaryota</taxon>
        <taxon>Metazoa</taxon>
        <taxon>Spiralia</taxon>
        <taxon>Lophotrochozoa</taxon>
        <taxon>Mollusca</taxon>
        <taxon>Gastropoda</taxon>
        <taxon>Heterobranchia</taxon>
        <taxon>Euthyneura</taxon>
        <taxon>Panpulmonata</taxon>
        <taxon>Sacoglossa</taxon>
        <taxon>Placobranchoidea</taxon>
        <taxon>Plakobranchidae</taxon>
        <taxon>Elysia</taxon>
    </lineage>
</organism>
<name>A0AAE1AF18_9GAST</name>
<keyword evidence="2" id="KW-1185">Reference proteome</keyword>
<comment type="caution">
    <text evidence="1">The sequence shown here is derived from an EMBL/GenBank/DDBJ whole genome shotgun (WGS) entry which is preliminary data.</text>
</comment>
<reference evidence="1" key="1">
    <citation type="journal article" date="2023" name="G3 (Bethesda)">
        <title>A reference genome for the long-term kleptoplast-retaining sea slug Elysia crispata morphotype clarki.</title>
        <authorList>
            <person name="Eastman K.E."/>
            <person name="Pendleton A.L."/>
            <person name="Shaikh M.A."/>
            <person name="Suttiyut T."/>
            <person name="Ogas R."/>
            <person name="Tomko P."/>
            <person name="Gavelis G."/>
            <person name="Widhalm J.R."/>
            <person name="Wisecaver J.H."/>
        </authorList>
    </citation>
    <scope>NUCLEOTIDE SEQUENCE</scope>
    <source>
        <strain evidence="1">ECLA1</strain>
    </source>
</reference>
<dbReference type="AlphaFoldDB" id="A0AAE1AF18"/>
<accession>A0AAE1AF18</accession>
<gene>
    <name evidence="1" type="ORF">RRG08_057688</name>
</gene>
<sequence>MVNSIAPPRQDNEKRAVSISHLDSLSDWATSSSSRRGVYTGVLQNPQDLIGLINNSVWLDIRKIKRTDKIDELREMLATTVPLLSEFCKFFGKA</sequence>
<proteinExistence type="predicted"/>
<protein>
    <submittedName>
        <fullName evidence="1">Uncharacterized protein</fullName>
    </submittedName>
</protein>
<evidence type="ECO:0000313" key="2">
    <source>
        <dbReference type="Proteomes" id="UP001283361"/>
    </source>
</evidence>